<keyword evidence="10" id="KW-1185">Reference proteome</keyword>
<dbReference type="PANTHER" id="PTHR14399">
    <property type="entry name" value="P53-INDUCED PROTEIN RELATED"/>
    <property type="match status" value="1"/>
</dbReference>
<feature type="transmembrane region" description="Helical" evidence="8">
    <location>
        <begin position="200"/>
        <end position="221"/>
    </location>
</feature>
<gene>
    <name evidence="9" type="ORF">TSPI_08506</name>
</gene>
<evidence type="ECO:0000256" key="3">
    <source>
        <dbReference type="ARBA" id="ARBA00008691"/>
    </source>
</evidence>
<keyword evidence="5" id="KW-0965">Cell junction</keyword>
<reference evidence="9 10" key="1">
    <citation type="submission" date="2024-07" db="EMBL/GenBank/DDBJ databases">
        <title>Enhanced genomic and transcriptomic resources for Trichinella pseudospiralis and T. spiralis underpin the discovery of pronounced molecular differences between stages and species.</title>
        <authorList>
            <person name="Pasi K.K."/>
            <person name="La Rosa G."/>
            <person name="Gomez-Morales M.A."/>
            <person name="Tosini F."/>
            <person name="Sumanam S."/>
            <person name="Young N.D."/>
            <person name="Chang B.C."/>
            <person name="Robin G.B."/>
        </authorList>
    </citation>
    <scope>NUCLEOTIDE SEQUENCE [LARGE SCALE GENOMIC DNA]</scope>
    <source>
        <strain evidence="9">ISS534</strain>
    </source>
</reference>
<keyword evidence="7 8" id="KW-0472">Membrane</keyword>
<evidence type="ECO:0000256" key="8">
    <source>
        <dbReference type="SAM" id="Phobius"/>
    </source>
</evidence>
<dbReference type="EMBL" id="JBEUSY010000551">
    <property type="protein sequence ID" value="KAL1227251.1"/>
    <property type="molecule type" value="Genomic_DNA"/>
</dbReference>
<evidence type="ECO:0000256" key="2">
    <source>
        <dbReference type="ARBA" id="ARBA00004282"/>
    </source>
</evidence>
<dbReference type="InterPro" id="IPR015664">
    <property type="entry name" value="P53_induced"/>
</dbReference>
<name>A0ABR3K2J5_TRISP</name>
<keyword evidence="4 8" id="KW-0812">Transmembrane</keyword>
<proteinExistence type="inferred from homology"/>
<keyword evidence="6 8" id="KW-1133">Transmembrane helix</keyword>
<comment type="caution">
    <text evidence="9">The sequence shown here is derived from an EMBL/GenBank/DDBJ whole genome shotgun (WGS) entry which is preliminary data.</text>
</comment>
<sequence>MYQLLSLINSIYITLKSYAFFIRSIFSSATQVRNMTAATTTIETVTIIRPLKIISLICECLALVLLILALCTSSWLKTGCCFRTGLFRECVSDDVSTDTKLPLESPAPGQCHSSRIVYKAYFQTAAAFLILAGLCIVSCIFATVLGLKATSLGRKYLYYKIAMYLALIAVISELISLIVFPVCFYLELENWVVTSWEFDWSYGIAWGTTICTFFACLMLICDKEHEEIYYKEKTVYASNQQVAV</sequence>
<dbReference type="Pfam" id="PF00822">
    <property type="entry name" value="PMP22_Claudin"/>
    <property type="match status" value="1"/>
</dbReference>
<protein>
    <submittedName>
        <fullName evidence="9">Transmembrane protein</fullName>
    </submittedName>
</protein>
<accession>A0ABR3K2J5</accession>
<dbReference type="Proteomes" id="UP001558632">
    <property type="component" value="Unassembled WGS sequence"/>
</dbReference>
<evidence type="ECO:0000256" key="5">
    <source>
        <dbReference type="ARBA" id="ARBA00022949"/>
    </source>
</evidence>
<evidence type="ECO:0000256" key="7">
    <source>
        <dbReference type="ARBA" id="ARBA00023136"/>
    </source>
</evidence>
<dbReference type="InterPro" id="IPR004031">
    <property type="entry name" value="PMP22/EMP/MP20/Claudin"/>
</dbReference>
<evidence type="ECO:0000313" key="10">
    <source>
        <dbReference type="Proteomes" id="UP001558632"/>
    </source>
</evidence>
<dbReference type="Gene3D" id="1.20.140.150">
    <property type="match status" value="1"/>
</dbReference>
<dbReference type="PANTHER" id="PTHR14399:SF5">
    <property type="entry name" value="CELL JUNCTION PROTEIN VAB-9"/>
    <property type="match status" value="1"/>
</dbReference>
<feature type="transmembrane region" description="Helical" evidence="8">
    <location>
        <begin position="125"/>
        <end position="145"/>
    </location>
</feature>
<feature type="transmembrane region" description="Helical" evidence="8">
    <location>
        <begin position="6"/>
        <end position="26"/>
    </location>
</feature>
<feature type="transmembrane region" description="Helical" evidence="8">
    <location>
        <begin position="53"/>
        <end position="76"/>
    </location>
</feature>
<organism evidence="9 10">
    <name type="scientific">Trichinella spiralis</name>
    <name type="common">Trichina worm</name>
    <dbReference type="NCBI Taxonomy" id="6334"/>
    <lineage>
        <taxon>Eukaryota</taxon>
        <taxon>Metazoa</taxon>
        <taxon>Ecdysozoa</taxon>
        <taxon>Nematoda</taxon>
        <taxon>Enoplea</taxon>
        <taxon>Dorylaimia</taxon>
        <taxon>Trichinellida</taxon>
        <taxon>Trichinellidae</taxon>
        <taxon>Trichinella</taxon>
    </lineage>
</organism>
<evidence type="ECO:0000256" key="1">
    <source>
        <dbReference type="ARBA" id="ARBA00004141"/>
    </source>
</evidence>
<evidence type="ECO:0000313" key="9">
    <source>
        <dbReference type="EMBL" id="KAL1227251.1"/>
    </source>
</evidence>
<evidence type="ECO:0000256" key="4">
    <source>
        <dbReference type="ARBA" id="ARBA00022692"/>
    </source>
</evidence>
<feature type="transmembrane region" description="Helical" evidence="8">
    <location>
        <begin position="157"/>
        <end position="180"/>
    </location>
</feature>
<evidence type="ECO:0000256" key="6">
    <source>
        <dbReference type="ARBA" id="ARBA00022989"/>
    </source>
</evidence>
<comment type="similarity">
    <text evidence="3">Belongs to the TMEM47 family.</text>
</comment>
<comment type="subcellular location">
    <subcellularLocation>
        <location evidence="2">Cell junction</location>
    </subcellularLocation>
    <subcellularLocation>
        <location evidence="1">Membrane</location>
        <topology evidence="1">Multi-pass membrane protein</topology>
    </subcellularLocation>
</comment>